<feature type="domain" description="Sulfatase-modifying factor enzyme-like" evidence="1">
    <location>
        <begin position="36"/>
        <end position="238"/>
    </location>
</feature>
<proteinExistence type="predicted"/>
<gene>
    <name evidence="2" type="ORF">ACFFIT_05660</name>
</gene>
<reference evidence="2 3" key="1">
    <citation type="submission" date="2024-09" db="EMBL/GenBank/DDBJ databases">
        <authorList>
            <person name="Sun Q."/>
            <person name="Mori K."/>
        </authorList>
    </citation>
    <scope>NUCLEOTIDE SEQUENCE [LARGE SCALE GENOMIC DNA]</scope>
    <source>
        <strain evidence="2 3">CCM 8545</strain>
    </source>
</reference>
<name>A0ABV6CE94_9GAMM</name>
<comment type="caution">
    <text evidence="2">The sequence shown here is derived from an EMBL/GenBank/DDBJ whole genome shotgun (WGS) entry which is preliminary data.</text>
</comment>
<dbReference type="Pfam" id="PF03781">
    <property type="entry name" value="FGE-sulfatase"/>
    <property type="match status" value="1"/>
</dbReference>
<dbReference type="SUPFAM" id="SSF56436">
    <property type="entry name" value="C-type lectin-like"/>
    <property type="match status" value="1"/>
</dbReference>
<organism evidence="2 3">
    <name type="scientific">Thorsellia kenyensis</name>
    <dbReference type="NCBI Taxonomy" id="1549888"/>
    <lineage>
        <taxon>Bacteria</taxon>
        <taxon>Pseudomonadati</taxon>
        <taxon>Pseudomonadota</taxon>
        <taxon>Gammaproteobacteria</taxon>
        <taxon>Enterobacterales</taxon>
        <taxon>Thorselliaceae</taxon>
        <taxon>Thorsellia</taxon>
    </lineage>
</organism>
<dbReference type="PANTHER" id="PTHR23150:SF19">
    <property type="entry name" value="FORMYLGLYCINE-GENERATING ENZYME"/>
    <property type="match status" value="1"/>
</dbReference>
<dbReference type="InterPro" id="IPR051043">
    <property type="entry name" value="Sulfatase_Mod_Factor_Kinase"/>
</dbReference>
<evidence type="ECO:0000313" key="2">
    <source>
        <dbReference type="EMBL" id="MFC0179578.1"/>
    </source>
</evidence>
<accession>A0ABV6CE94</accession>
<dbReference type="EMBL" id="JBHLXE010000063">
    <property type="protein sequence ID" value="MFC0179578.1"/>
    <property type="molecule type" value="Genomic_DNA"/>
</dbReference>
<dbReference type="InterPro" id="IPR005532">
    <property type="entry name" value="SUMF_dom"/>
</dbReference>
<dbReference type="RefSeq" id="WP_385876682.1">
    <property type="nucleotide sequence ID" value="NZ_JBHLXE010000063.1"/>
</dbReference>
<evidence type="ECO:0000259" key="1">
    <source>
        <dbReference type="Pfam" id="PF03781"/>
    </source>
</evidence>
<evidence type="ECO:0000313" key="3">
    <source>
        <dbReference type="Proteomes" id="UP001589758"/>
    </source>
</evidence>
<protein>
    <submittedName>
        <fullName evidence="2">Formylglycine-generating enzyme family protein</fullName>
    </submittedName>
</protein>
<dbReference type="InterPro" id="IPR042095">
    <property type="entry name" value="SUMF_sf"/>
</dbReference>
<dbReference type="PROSITE" id="PS51257">
    <property type="entry name" value="PROKAR_LIPOPROTEIN"/>
    <property type="match status" value="1"/>
</dbReference>
<dbReference type="PANTHER" id="PTHR23150">
    <property type="entry name" value="SULFATASE MODIFYING FACTOR 1, 2"/>
    <property type="match status" value="1"/>
</dbReference>
<sequence length="300" mass="33754">MLSRFGSVVLILALLTSCKEAPITPEAKAFAESIIADMVPIKGGTYEMGDFGKKSHGLNLLPEYDDLYLHQVTLDDFKLAAHRITWAQYNEYAKFADVETTKVEEWKENLFTTVNRNAPIMAASVRWEDAKAFCQWVGKATGEIVDLPTEAQWEYAARNRGQYVVFATDNGEFEPGRNIPSPLKSAPVGQYPPTPLGLYDMLSRDVEWVNDWYDRHYYTYSSEKNPVGPKYGEEKAVRNRVSGSDIQNLTISRGPVHPTTHSIESWRDKKETSGSVVFRCAVHHAPLPEPTDVPPEVITP</sequence>
<dbReference type="Gene3D" id="3.90.1580.10">
    <property type="entry name" value="paralog of FGE (formylglycine-generating enzyme)"/>
    <property type="match status" value="1"/>
</dbReference>
<dbReference type="Proteomes" id="UP001589758">
    <property type="component" value="Unassembled WGS sequence"/>
</dbReference>
<dbReference type="InterPro" id="IPR016187">
    <property type="entry name" value="CTDL_fold"/>
</dbReference>
<keyword evidence="3" id="KW-1185">Reference proteome</keyword>